<dbReference type="InterPro" id="IPR001304">
    <property type="entry name" value="C-type_lectin-like"/>
</dbReference>
<dbReference type="GO" id="GO:0005886">
    <property type="term" value="C:plasma membrane"/>
    <property type="evidence" value="ECO:0007669"/>
    <property type="project" value="UniProtKB-SubCell"/>
</dbReference>
<keyword evidence="4" id="KW-0812">Transmembrane</keyword>
<dbReference type="GO" id="GO:0030246">
    <property type="term" value="F:carbohydrate binding"/>
    <property type="evidence" value="ECO:0007669"/>
    <property type="project" value="UniProtKB-KW"/>
</dbReference>
<dbReference type="InterPro" id="IPR016187">
    <property type="entry name" value="CTDL_fold"/>
</dbReference>
<proteinExistence type="predicted"/>
<protein>
    <submittedName>
        <fullName evidence="7 8">C-type lectin domain family 2 member D-like isoform X2</fullName>
    </submittedName>
</protein>
<dbReference type="SUPFAM" id="SSF56436">
    <property type="entry name" value="C-type lectin-like"/>
    <property type="match status" value="1"/>
</dbReference>
<feature type="transmembrane region" description="Helical" evidence="4">
    <location>
        <begin position="92"/>
        <end position="113"/>
    </location>
</feature>
<feature type="domain" description="C-type lectin" evidence="5">
    <location>
        <begin position="140"/>
        <end position="244"/>
    </location>
</feature>
<dbReference type="InterPro" id="IPR050828">
    <property type="entry name" value="C-type_lectin/matrix_domain"/>
</dbReference>
<dbReference type="Proteomes" id="UP001190640">
    <property type="component" value="Chromosome 4"/>
</dbReference>
<dbReference type="AlphaFoldDB" id="A0AA97JAT5"/>
<evidence type="ECO:0000313" key="8">
    <source>
        <dbReference type="RefSeq" id="XP_054834802.1"/>
    </source>
</evidence>
<feature type="region of interest" description="Disordered" evidence="3">
    <location>
        <begin position="1"/>
        <end position="29"/>
    </location>
</feature>
<evidence type="ECO:0000313" key="6">
    <source>
        <dbReference type="Proteomes" id="UP001190640"/>
    </source>
</evidence>
<keyword evidence="4" id="KW-0472">Membrane</keyword>
<dbReference type="RefSeq" id="XP_054834802.1">
    <property type="nucleotide sequence ID" value="XM_054978827.1"/>
</dbReference>
<keyword evidence="4" id="KW-1133">Transmembrane helix</keyword>
<dbReference type="PANTHER" id="PTHR45710">
    <property type="entry name" value="C-TYPE LECTIN DOMAIN-CONTAINING PROTEIN 180"/>
    <property type="match status" value="1"/>
</dbReference>
<dbReference type="GeneID" id="129329319"/>
<dbReference type="SMART" id="SM00034">
    <property type="entry name" value="CLECT"/>
    <property type="match status" value="1"/>
</dbReference>
<dbReference type="InterPro" id="IPR033992">
    <property type="entry name" value="NKR-like_CTLD"/>
</dbReference>
<dbReference type="PANTHER" id="PTHR45710:SF8">
    <property type="entry name" value="RERATING FAMILY MEMBER 4"/>
    <property type="match status" value="1"/>
</dbReference>
<name>A0AA97JAT5_EUBMA</name>
<keyword evidence="6" id="KW-1185">Reference proteome</keyword>
<evidence type="ECO:0000256" key="3">
    <source>
        <dbReference type="SAM" id="MobiDB-lite"/>
    </source>
</evidence>
<evidence type="ECO:0000256" key="2">
    <source>
        <dbReference type="ARBA" id="ARBA00022734"/>
    </source>
</evidence>
<reference evidence="7 8" key="1">
    <citation type="submission" date="2025-04" db="UniProtKB">
        <authorList>
            <consortium name="RefSeq"/>
        </authorList>
    </citation>
    <scope>IDENTIFICATION</scope>
    <source>
        <tissue evidence="7 8">Blood</tissue>
    </source>
</reference>
<evidence type="ECO:0000256" key="1">
    <source>
        <dbReference type="ARBA" id="ARBA00004401"/>
    </source>
</evidence>
<feature type="region of interest" description="Disordered" evidence="3">
    <location>
        <begin position="56"/>
        <end position="79"/>
    </location>
</feature>
<gene>
    <name evidence="7 8" type="primary">LOC129329319</name>
</gene>
<dbReference type="CDD" id="cd03593">
    <property type="entry name" value="CLECT_NK_receptors_like"/>
    <property type="match status" value="1"/>
</dbReference>
<dbReference type="Gene3D" id="3.10.100.10">
    <property type="entry name" value="Mannose-Binding Protein A, subunit A"/>
    <property type="match status" value="1"/>
</dbReference>
<dbReference type="InterPro" id="IPR016186">
    <property type="entry name" value="C-type_lectin-like/link_sf"/>
</dbReference>
<organism evidence="6 8">
    <name type="scientific">Eublepharis macularius</name>
    <name type="common">Leopard gecko</name>
    <name type="synonym">Cyrtodactylus macularius</name>
    <dbReference type="NCBI Taxonomy" id="481883"/>
    <lineage>
        <taxon>Eukaryota</taxon>
        <taxon>Metazoa</taxon>
        <taxon>Chordata</taxon>
        <taxon>Craniata</taxon>
        <taxon>Vertebrata</taxon>
        <taxon>Euteleostomi</taxon>
        <taxon>Lepidosauria</taxon>
        <taxon>Squamata</taxon>
        <taxon>Bifurcata</taxon>
        <taxon>Gekkota</taxon>
        <taxon>Eublepharidae</taxon>
        <taxon>Eublepharinae</taxon>
        <taxon>Eublepharis</taxon>
    </lineage>
</organism>
<evidence type="ECO:0000259" key="5">
    <source>
        <dbReference type="PROSITE" id="PS50041"/>
    </source>
</evidence>
<keyword evidence="2" id="KW-0430">Lectin</keyword>
<dbReference type="Pfam" id="PF00059">
    <property type="entry name" value="Lectin_C"/>
    <property type="match status" value="1"/>
</dbReference>
<dbReference type="RefSeq" id="XP_054834801.1">
    <property type="nucleotide sequence ID" value="XM_054978826.1"/>
</dbReference>
<feature type="compositionally biased region" description="Polar residues" evidence="3">
    <location>
        <begin position="66"/>
        <end position="79"/>
    </location>
</feature>
<evidence type="ECO:0000313" key="7">
    <source>
        <dbReference type="RefSeq" id="XP_054834801.1"/>
    </source>
</evidence>
<comment type="subcellular location">
    <subcellularLocation>
        <location evidence="1">Cell membrane</location>
        <topology evidence="1">Single-pass type II membrane protein</topology>
    </subcellularLocation>
</comment>
<accession>A0AA97JAT5</accession>
<sequence>MVASMDSVGKQPEVYIPLDPVNPENGLGNQDLDECSGRSEQNECTDALDSQMLESSPLANGAGQEGMQQDNKVPNNMEGTNRYRKKFSKKKIVIAIIVLLLVLSLPFLCLFAAPKKPLQATSTPNLLLNASCPQGWISDEERYCYFFSDTESTWDLSLKNCSSSGGSLPMMDTSQEMDFINKNKDATEYWIGLRREKIGQPWKWTNGTEFNKRFVIKGDSPCATLNDGVQSSTDCDQPRNWICRKPLHGV</sequence>
<evidence type="ECO:0000256" key="4">
    <source>
        <dbReference type="SAM" id="Phobius"/>
    </source>
</evidence>
<dbReference type="PROSITE" id="PS50041">
    <property type="entry name" value="C_TYPE_LECTIN_2"/>
    <property type="match status" value="1"/>
</dbReference>